<dbReference type="PRINTS" id="PR00413">
    <property type="entry name" value="HADHALOGNASE"/>
</dbReference>
<dbReference type="SFLD" id="SFLDS00003">
    <property type="entry name" value="Haloacid_Dehalogenase"/>
    <property type="match status" value="1"/>
</dbReference>
<comment type="caution">
    <text evidence="5">The sequence shown here is derived from an EMBL/GenBank/DDBJ whole genome shotgun (WGS) entry which is preliminary data.</text>
</comment>
<evidence type="ECO:0000256" key="2">
    <source>
        <dbReference type="ARBA" id="ARBA00022801"/>
    </source>
</evidence>
<keyword evidence="3" id="KW-0460">Magnesium</keyword>
<keyword evidence="4" id="KW-0119">Carbohydrate metabolism</keyword>
<reference evidence="5 6" key="1">
    <citation type="submission" date="2016-05" db="EMBL/GenBank/DDBJ databases">
        <title>Genomic Taxonomy of the Vibrionaceae.</title>
        <authorList>
            <person name="Gomez-Gil B."/>
            <person name="Enciso-Ibarra J."/>
        </authorList>
    </citation>
    <scope>NUCLEOTIDE SEQUENCE [LARGE SCALE GENOMIC DNA]</scope>
    <source>
        <strain evidence="5 6">CAIM 1920</strain>
    </source>
</reference>
<dbReference type="InterPro" id="IPR036412">
    <property type="entry name" value="HAD-like_sf"/>
</dbReference>
<keyword evidence="6" id="KW-1185">Reference proteome</keyword>
<gene>
    <name evidence="5" type="ORF">A8L45_07055</name>
</gene>
<dbReference type="InterPro" id="IPR041492">
    <property type="entry name" value="HAD_2"/>
</dbReference>
<dbReference type="InterPro" id="IPR023198">
    <property type="entry name" value="PGP-like_dom2"/>
</dbReference>
<evidence type="ECO:0000313" key="5">
    <source>
        <dbReference type="EMBL" id="ODA34299.1"/>
    </source>
</evidence>
<dbReference type="PANTHER" id="PTHR43434:SF23">
    <property type="entry name" value="PHOSPHOGLYCOLATE PHOSPHATASE"/>
    <property type="match status" value="1"/>
</dbReference>
<dbReference type="STRING" id="1080227.A8L45_07055"/>
<protein>
    <submittedName>
        <fullName evidence="5">HAD family hydrolase</fullName>
    </submittedName>
</protein>
<accession>A0A1C3EM47</accession>
<dbReference type="EMBL" id="LYBM01000009">
    <property type="protein sequence ID" value="ODA34299.1"/>
    <property type="molecule type" value="Genomic_DNA"/>
</dbReference>
<dbReference type="NCBIfam" id="TIGR01549">
    <property type="entry name" value="HAD-SF-IA-v1"/>
    <property type="match status" value="1"/>
</dbReference>
<dbReference type="PANTHER" id="PTHR43434">
    <property type="entry name" value="PHOSPHOGLYCOLATE PHOSPHATASE"/>
    <property type="match status" value="1"/>
</dbReference>
<name>A0A1C3EM47_9GAMM</name>
<evidence type="ECO:0000313" key="6">
    <source>
        <dbReference type="Proteomes" id="UP000094936"/>
    </source>
</evidence>
<dbReference type="GO" id="GO:0046872">
    <property type="term" value="F:metal ion binding"/>
    <property type="evidence" value="ECO:0007669"/>
    <property type="project" value="UniProtKB-KW"/>
</dbReference>
<dbReference type="GO" id="GO:0008967">
    <property type="term" value="F:phosphoglycolate phosphatase activity"/>
    <property type="evidence" value="ECO:0007669"/>
    <property type="project" value="TreeGrafter"/>
</dbReference>
<dbReference type="InterPro" id="IPR006439">
    <property type="entry name" value="HAD-SF_hydro_IA"/>
</dbReference>
<keyword evidence="2 5" id="KW-0378">Hydrolase</keyword>
<proteinExistence type="predicted"/>
<dbReference type="InterPro" id="IPR023214">
    <property type="entry name" value="HAD_sf"/>
</dbReference>
<evidence type="ECO:0000256" key="3">
    <source>
        <dbReference type="ARBA" id="ARBA00022842"/>
    </source>
</evidence>
<dbReference type="InterPro" id="IPR050155">
    <property type="entry name" value="HAD-like_hydrolase_sf"/>
</dbReference>
<dbReference type="Gene3D" id="1.10.150.240">
    <property type="entry name" value="Putative phosphatase, domain 2"/>
    <property type="match status" value="1"/>
</dbReference>
<dbReference type="OrthoDB" id="9776368at2"/>
<dbReference type="Gene3D" id="3.40.50.1000">
    <property type="entry name" value="HAD superfamily/HAD-like"/>
    <property type="match status" value="1"/>
</dbReference>
<keyword evidence="1" id="KW-0479">Metal-binding</keyword>
<organism evidence="5 6">
    <name type="scientific">Veronia pacifica</name>
    <dbReference type="NCBI Taxonomy" id="1080227"/>
    <lineage>
        <taxon>Bacteria</taxon>
        <taxon>Pseudomonadati</taxon>
        <taxon>Pseudomonadota</taxon>
        <taxon>Gammaproteobacteria</taxon>
        <taxon>Vibrionales</taxon>
        <taxon>Vibrionaceae</taxon>
        <taxon>Veronia</taxon>
    </lineage>
</organism>
<evidence type="ECO:0000256" key="4">
    <source>
        <dbReference type="ARBA" id="ARBA00023277"/>
    </source>
</evidence>
<dbReference type="AlphaFoldDB" id="A0A1C3EM47"/>
<evidence type="ECO:0000256" key="1">
    <source>
        <dbReference type="ARBA" id="ARBA00022723"/>
    </source>
</evidence>
<dbReference type="GO" id="GO:0005829">
    <property type="term" value="C:cytosol"/>
    <property type="evidence" value="ECO:0007669"/>
    <property type="project" value="TreeGrafter"/>
</dbReference>
<dbReference type="RefSeq" id="WP_068900642.1">
    <property type="nucleotide sequence ID" value="NZ_JBHUIF010000009.1"/>
</dbReference>
<dbReference type="Pfam" id="PF13419">
    <property type="entry name" value="HAD_2"/>
    <property type="match status" value="1"/>
</dbReference>
<dbReference type="SFLD" id="SFLDG01129">
    <property type="entry name" value="C1.5:_HAD__Beta-PGM__Phosphata"/>
    <property type="match status" value="1"/>
</dbReference>
<sequence>MQDISSVLFDLDGTLLDTAPDMGFAVNEVLKAHGKETLTDKQVRQCANFGSRGLLSDGFGGDIPEAMIPVLRQAFFRVYSENICNGTDFYSGVAELLIGLSDKQIPWGIVTNKPGVLTSLLLPHFPLLSEAQVLVTPDTLNKAKPDPAPLLHAANQLGLAPERCLYVGDVRNDVIAAQRANMFSAVAAWGYRRECDHPSDWEPDQIFNNPTQILSLF</sequence>
<dbReference type="SUPFAM" id="SSF56784">
    <property type="entry name" value="HAD-like"/>
    <property type="match status" value="1"/>
</dbReference>
<dbReference type="GO" id="GO:0006281">
    <property type="term" value="P:DNA repair"/>
    <property type="evidence" value="ECO:0007669"/>
    <property type="project" value="TreeGrafter"/>
</dbReference>
<dbReference type="Proteomes" id="UP000094936">
    <property type="component" value="Unassembled WGS sequence"/>
</dbReference>